<organism evidence="1 2">
    <name type="scientific">Streptomyces pseudovenezuelae</name>
    <dbReference type="NCBI Taxonomy" id="67350"/>
    <lineage>
        <taxon>Bacteria</taxon>
        <taxon>Bacillati</taxon>
        <taxon>Actinomycetota</taxon>
        <taxon>Actinomycetes</taxon>
        <taxon>Kitasatosporales</taxon>
        <taxon>Streptomycetaceae</taxon>
        <taxon>Streptomyces</taxon>
        <taxon>Streptomyces aurantiacus group</taxon>
    </lineage>
</organism>
<dbReference type="RefSeq" id="WP_280878215.1">
    <property type="nucleotide sequence ID" value="NZ_JARXVH010000007.1"/>
</dbReference>
<accession>A0ABT6LLU2</accession>
<dbReference type="EMBL" id="JARXVH010000007">
    <property type="protein sequence ID" value="MDH6217277.1"/>
    <property type="molecule type" value="Genomic_DNA"/>
</dbReference>
<keyword evidence="2" id="KW-1185">Reference proteome</keyword>
<gene>
    <name evidence="1" type="ORF">M2283_004605</name>
</gene>
<comment type="caution">
    <text evidence="1">The sequence shown here is derived from an EMBL/GenBank/DDBJ whole genome shotgun (WGS) entry which is preliminary data.</text>
</comment>
<name>A0ABT6LLU2_9ACTN</name>
<reference evidence="1 2" key="1">
    <citation type="submission" date="2023-04" db="EMBL/GenBank/DDBJ databases">
        <title>Forest soil microbial communities from Buena Vista Peninsula, Colon Province, Panama.</title>
        <authorList>
            <person name="Bouskill N."/>
        </authorList>
    </citation>
    <scope>NUCLEOTIDE SEQUENCE [LARGE SCALE GENOMIC DNA]</scope>
    <source>
        <strain evidence="1 2">GGS1</strain>
    </source>
</reference>
<proteinExistence type="predicted"/>
<dbReference type="Proteomes" id="UP001160499">
    <property type="component" value="Unassembled WGS sequence"/>
</dbReference>
<protein>
    <recommendedName>
        <fullName evidence="3">ATP-grasp domain-containing protein</fullName>
    </recommendedName>
</protein>
<evidence type="ECO:0000313" key="2">
    <source>
        <dbReference type="Proteomes" id="UP001160499"/>
    </source>
</evidence>
<evidence type="ECO:0008006" key="3">
    <source>
        <dbReference type="Google" id="ProtNLM"/>
    </source>
</evidence>
<evidence type="ECO:0000313" key="1">
    <source>
        <dbReference type="EMBL" id="MDH6217277.1"/>
    </source>
</evidence>
<sequence length="243" mass="26086">MSFDLAVWYEPGRISASLAAEKYKSLCDSSTSAAGVVVSDAVTAFHRALVVDFPELSDSAADSPRVEASPWTSGLDVSDAHVIMPISWGRADEIAPAVLALAGRHGLVCFDPQAEVLHLPPALREANGLGGTDGAGVLRLQPCVGLNVEGPDLDVIDRAVRQLSADNWFLILEKPEGRYVQVGQGPNAGVNAGEFAVEHRDGSMERHYRCVLSDEDQVAVIFAEFASGAEAWSVDVRWERMWG</sequence>